<dbReference type="InterPro" id="IPR050306">
    <property type="entry name" value="PfkB_Carbo_kinase"/>
</dbReference>
<evidence type="ECO:0000256" key="2">
    <source>
        <dbReference type="ARBA" id="ARBA00022679"/>
    </source>
</evidence>
<keyword evidence="5" id="KW-0067">ATP-binding</keyword>
<comment type="similarity">
    <text evidence="1">Belongs to the carbohydrate kinase PfkB family.</text>
</comment>
<dbReference type="CDD" id="cd01166">
    <property type="entry name" value="KdgK"/>
    <property type="match status" value="1"/>
</dbReference>
<evidence type="ECO:0000259" key="6">
    <source>
        <dbReference type="Pfam" id="PF00294"/>
    </source>
</evidence>
<dbReference type="GO" id="GO:0016301">
    <property type="term" value="F:kinase activity"/>
    <property type="evidence" value="ECO:0007669"/>
    <property type="project" value="UniProtKB-KW"/>
</dbReference>
<evidence type="ECO:0000256" key="4">
    <source>
        <dbReference type="ARBA" id="ARBA00022777"/>
    </source>
</evidence>
<dbReference type="Pfam" id="PF00294">
    <property type="entry name" value="PfkB"/>
    <property type="match status" value="1"/>
</dbReference>
<keyword evidence="3" id="KW-0547">Nucleotide-binding</keyword>
<evidence type="ECO:0000256" key="3">
    <source>
        <dbReference type="ARBA" id="ARBA00022741"/>
    </source>
</evidence>
<dbReference type="OrthoDB" id="9813569at2"/>
<sequence length="330" mass="35957">MDIISFGETMLRLCAAPGLRLETTPHFVVYVGGTESNTLACLARMQLQATWLSALPASPVGRHIETELRHHGVDTSQVIWSEQDSRLGIYYSEEAPAPLGTQVYYDRANSACALLDPAAVDYTLVDKARLLHLTGITPALSANAREVCRRLMARAQAQQIPLVFDVNYRAKLWPASEAANAIEDACRQASIVFCTRADAAELWGISGEPEAVLRQMAARFSAGESAKTIVLTLGDAGSAQLQNDIYTTEAAIQTEGTARFGSGDAFAAGYLYAYLEGPLYRELRERYPLSPLTFGNAFAALKRCIAGDIAVITPEDVRGVLLRHEGLRFR</sequence>
<proteinExistence type="inferred from homology"/>
<evidence type="ECO:0000256" key="5">
    <source>
        <dbReference type="ARBA" id="ARBA00022840"/>
    </source>
</evidence>
<dbReference type="InterPro" id="IPR029056">
    <property type="entry name" value="Ribokinase-like"/>
</dbReference>
<keyword evidence="8" id="KW-1185">Reference proteome</keyword>
<dbReference type="KEGG" id="kbs:EPA93_30940"/>
<keyword evidence="4 7" id="KW-0418">Kinase</keyword>
<evidence type="ECO:0000256" key="1">
    <source>
        <dbReference type="ARBA" id="ARBA00010688"/>
    </source>
</evidence>
<protein>
    <submittedName>
        <fullName evidence="7">Sugar kinase</fullName>
    </submittedName>
</protein>
<accession>A0A4P6JWQ9</accession>
<dbReference type="EMBL" id="CP035758">
    <property type="protein sequence ID" value="QBD80158.1"/>
    <property type="molecule type" value="Genomic_DNA"/>
</dbReference>
<dbReference type="SUPFAM" id="SSF53613">
    <property type="entry name" value="Ribokinase-like"/>
    <property type="match status" value="1"/>
</dbReference>
<gene>
    <name evidence="7" type="ORF">EPA93_30940</name>
</gene>
<dbReference type="InterPro" id="IPR011611">
    <property type="entry name" value="PfkB_dom"/>
</dbReference>
<dbReference type="Proteomes" id="UP000290365">
    <property type="component" value="Chromosome"/>
</dbReference>
<evidence type="ECO:0000313" key="8">
    <source>
        <dbReference type="Proteomes" id="UP000290365"/>
    </source>
</evidence>
<dbReference type="PANTHER" id="PTHR43085:SF1">
    <property type="entry name" value="PSEUDOURIDINE KINASE-RELATED"/>
    <property type="match status" value="1"/>
</dbReference>
<dbReference type="GO" id="GO:0005524">
    <property type="term" value="F:ATP binding"/>
    <property type="evidence" value="ECO:0007669"/>
    <property type="project" value="UniProtKB-KW"/>
</dbReference>
<dbReference type="RefSeq" id="WP_129891224.1">
    <property type="nucleotide sequence ID" value="NZ_CP035758.1"/>
</dbReference>
<feature type="domain" description="Carbohydrate kinase PfkB" evidence="6">
    <location>
        <begin position="3"/>
        <end position="304"/>
    </location>
</feature>
<keyword evidence="2" id="KW-0808">Transferase</keyword>
<reference evidence="7 8" key="1">
    <citation type="submission" date="2019-01" db="EMBL/GenBank/DDBJ databases">
        <title>Ktedonosporobacter rubrisoli SCAWS-G2.</title>
        <authorList>
            <person name="Huang Y."/>
            <person name="Yan B."/>
        </authorList>
    </citation>
    <scope>NUCLEOTIDE SEQUENCE [LARGE SCALE GENOMIC DNA]</scope>
    <source>
        <strain evidence="7 8">SCAWS-G2</strain>
    </source>
</reference>
<evidence type="ECO:0000313" key="7">
    <source>
        <dbReference type="EMBL" id="QBD80158.1"/>
    </source>
</evidence>
<name>A0A4P6JWQ9_KTERU</name>
<dbReference type="Gene3D" id="3.40.1190.20">
    <property type="match status" value="1"/>
</dbReference>
<dbReference type="PANTHER" id="PTHR43085">
    <property type="entry name" value="HEXOKINASE FAMILY MEMBER"/>
    <property type="match status" value="1"/>
</dbReference>
<dbReference type="AlphaFoldDB" id="A0A4P6JWQ9"/>
<organism evidence="7 8">
    <name type="scientific">Ktedonosporobacter rubrisoli</name>
    <dbReference type="NCBI Taxonomy" id="2509675"/>
    <lineage>
        <taxon>Bacteria</taxon>
        <taxon>Bacillati</taxon>
        <taxon>Chloroflexota</taxon>
        <taxon>Ktedonobacteria</taxon>
        <taxon>Ktedonobacterales</taxon>
        <taxon>Ktedonosporobacteraceae</taxon>
        <taxon>Ktedonosporobacter</taxon>
    </lineage>
</organism>